<sequence length="527" mass="55993">MAAPPPSALQQERQRAADIIRLLTLYRPLLDAYVIDFFAEGLWARLPPPWQAALATAAPPQLAGLLGGRGGPGATWPLSLLAFAAAARALAFPRGRPGGAPRPPCQSARLHPLLRRHVKPKKQHEIRRLGKLLQRLSQATGCDHVVDVGAGQGHLSRFLAFGLGLSVTAVEGDGRLAAAAERFDRELLQELGKMGAPGNEGPPRRRQNPPRHPPCTLTPRGPRHVAGRLDPGVPWGEFLLPPDPPGPGPLARNPLGGAGGCEGGRRALVTGLHACGDLSPALLRHFARSPAVAAVASVACCYMKLSTVPQPPGCPPGYPLSTSVAALPGHELSYRAREAACHALEEYEGRLDGESGRLRAHCYRAVLETLIRAADPGMKHPGVQTVKKAHALSFPQYARLGLPRVGLDPATVSLDSEAVGAMLDQQHKVVAFFSLTLLLAPLVETLILLDRLLYLREQGFQCALVPLFDPRFSPRNLVLVAARTPLGAVLSGLDEDSGEDEDPAGAEPPGERRGPPAPGAAREPQQK</sequence>
<feature type="compositionally biased region" description="Acidic residues" evidence="1">
    <location>
        <begin position="493"/>
        <end position="504"/>
    </location>
</feature>
<reference evidence="3 4" key="1">
    <citation type="submission" date="2024-06" db="EMBL/GenBank/DDBJ databases">
        <title>The draft genome of Grus japonensis, version 3.</title>
        <authorList>
            <person name="Nabeshima K."/>
            <person name="Suzuki S."/>
            <person name="Onuma M."/>
        </authorList>
    </citation>
    <scope>NUCLEOTIDE SEQUENCE [LARGE SCALE GENOMIC DNA]</scope>
    <source>
        <strain evidence="3 4">451A</strain>
    </source>
</reference>
<accession>A0ABC9XT60</accession>
<dbReference type="InterPro" id="IPR052220">
    <property type="entry name" value="METTL25"/>
</dbReference>
<evidence type="ECO:0000313" key="4">
    <source>
        <dbReference type="Proteomes" id="UP001623348"/>
    </source>
</evidence>
<dbReference type="InterPro" id="IPR029063">
    <property type="entry name" value="SAM-dependent_MTases_sf"/>
</dbReference>
<dbReference type="PANTHER" id="PTHR12496">
    <property type="entry name" value="CGI-41 METHYLTRANSFERASE"/>
    <property type="match status" value="1"/>
</dbReference>
<keyword evidence="4" id="KW-1185">Reference proteome</keyword>
<dbReference type="PROSITE" id="PS01131">
    <property type="entry name" value="RRNA_A_DIMETH"/>
    <property type="match status" value="1"/>
</dbReference>
<evidence type="ECO:0000259" key="2">
    <source>
        <dbReference type="Pfam" id="PF13679"/>
    </source>
</evidence>
<comment type="caution">
    <text evidence="3">The sequence shown here is derived from an EMBL/GenBank/DDBJ whole genome shotgun (WGS) entry which is preliminary data.</text>
</comment>
<dbReference type="InterPro" id="IPR025714">
    <property type="entry name" value="Methyltranfer_dom"/>
</dbReference>
<feature type="region of interest" description="Disordered" evidence="1">
    <location>
        <begin position="193"/>
        <end position="224"/>
    </location>
</feature>
<dbReference type="Pfam" id="PF13679">
    <property type="entry name" value="Methyltransf_32"/>
    <property type="match status" value="1"/>
</dbReference>
<dbReference type="SUPFAM" id="SSF53335">
    <property type="entry name" value="S-adenosyl-L-methionine-dependent methyltransferases"/>
    <property type="match status" value="1"/>
</dbReference>
<dbReference type="InterPro" id="IPR020596">
    <property type="entry name" value="rRNA_Ade_Mease_Trfase_CS"/>
</dbReference>
<dbReference type="AlphaFoldDB" id="A0ABC9XT60"/>
<name>A0ABC9XT60_GRUJA</name>
<evidence type="ECO:0000256" key="1">
    <source>
        <dbReference type="SAM" id="MobiDB-lite"/>
    </source>
</evidence>
<dbReference type="CDD" id="cd02440">
    <property type="entry name" value="AdoMet_MTases"/>
    <property type="match status" value="1"/>
</dbReference>
<gene>
    <name evidence="3" type="ORF">GRJ2_002557000</name>
</gene>
<dbReference type="PANTHER" id="PTHR12496:SF2">
    <property type="entry name" value="METHYLTRANSFERASE-LIKE PROTEIN 25B"/>
    <property type="match status" value="1"/>
</dbReference>
<feature type="region of interest" description="Disordered" evidence="1">
    <location>
        <begin position="490"/>
        <end position="527"/>
    </location>
</feature>
<dbReference type="EMBL" id="BAAFJT010000029">
    <property type="protein sequence ID" value="GAB0200915.1"/>
    <property type="molecule type" value="Genomic_DNA"/>
</dbReference>
<protein>
    <submittedName>
        <fullName evidence="3">Methyltransferase-like protein 25B</fullName>
    </submittedName>
</protein>
<feature type="domain" description="Methyltransferase" evidence="2">
    <location>
        <begin position="121"/>
        <end position="307"/>
    </location>
</feature>
<dbReference type="Proteomes" id="UP001623348">
    <property type="component" value="Unassembled WGS sequence"/>
</dbReference>
<evidence type="ECO:0000313" key="3">
    <source>
        <dbReference type="EMBL" id="GAB0200915.1"/>
    </source>
</evidence>
<proteinExistence type="predicted"/>
<dbReference type="Gene3D" id="3.40.50.150">
    <property type="entry name" value="Vaccinia Virus protein VP39"/>
    <property type="match status" value="1"/>
</dbReference>
<organism evidence="3 4">
    <name type="scientific">Grus japonensis</name>
    <name type="common">Japanese crane</name>
    <name type="synonym">Red-crowned crane</name>
    <dbReference type="NCBI Taxonomy" id="30415"/>
    <lineage>
        <taxon>Eukaryota</taxon>
        <taxon>Metazoa</taxon>
        <taxon>Chordata</taxon>
        <taxon>Craniata</taxon>
        <taxon>Vertebrata</taxon>
        <taxon>Euteleostomi</taxon>
        <taxon>Archelosauria</taxon>
        <taxon>Archosauria</taxon>
        <taxon>Dinosauria</taxon>
        <taxon>Saurischia</taxon>
        <taxon>Theropoda</taxon>
        <taxon>Coelurosauria</taxon>
        <taxon>Aves</taxon>
        <taxon>Neognathae</taxon>
        <taxon>Neoaves</taxon>
        <taxon>Gruiformes</taxon>
        <taxon>Gruidae</taxon>
        <taxon>Grus</taxon>
    </lineage>
</organism>